<accession>A0ABU6VIY9</accession>
<organism evidence="1 2">
    <name type="scientific">Stylosanthes scabra</name>
    <dbReference type="NCBI Taxonomy" id="79078"/>
    <lineage>
        <taxon>Eukaryota</taxon>
        <taxon>Viridiplantae</taxon>
        <taxon>Streptophyta</taxon>
        <taxon>Embryophyta</taxon>
        <taxon>Tracheophyta</taxon>
        <taxon>Spermatophyta</taxon>
        <taxon>Magnoliopsida</taxon>
        <taxon>eudicotyledons</taxon>
        <taxon>Gunneridae</taxon>
        <taxon>Pentapetalae</taxon>
        <taxon>rosids</taxon>
        <taxon>fabids</taxon>
        <taxon>Fabales</taxon>
        <taxon>Fabaceae</taxon>
        <taxon>Papilionoideae</taxon>
        <taxon>50 kb inversion clade</taxon>
        <taxon>dalbergioids sensu lato</taxon>
        <taxon>Dalbergieae</taxon>
        <taxon>Pterocarpus clade</taxon>
        <taxon>Stylosanthes</taxon>
    </lineage>
</organism>
<evidence type="ECO:0000313" key="2">
    <source>
        <dbReference type="Proteomes" id="UP001341840"/>
    </source>
</evidence>
<dbReference type="EMBL" id="JASCZI010151567">
    <property type="protein sequence ID" value="MED6173536.1"/>
    <property type="molecule type" value="Genomic_DNA"/>
</dbReference>
<reference evidence="1 2" key="1">
    <citation type="journal article" date="2023" name="Plants (Basel)">
        <title>Bridging the Gap: Combining Genomics and Transcriptomics Approaches to Understand Stylosanthes scabra, an Orphan Legume from the Brazilian Caatinga.</title>
        <authorList>
            <person name="Ferreira-Neto J.R.C."/>
            <person name="da Silva M.D."/>
            <person name="Binneck E."/>
            <person name="de Melo N.F."/>
            <person name="da Silva R.H."/>
            <person name="de Melo A.L.T.M."/>
            <person name="Pandolfi V."/>
            <person name="Bustamante F.O."/>
            <person name="Brasileiro-Vidal A.C."/>
            <person name="Benko-Iseppon A.M."/>
        </authorList>
    </citation>
    <scope>NUCLEOTIDE SEQUENCE [LARGE SCALE GENOMIC DNA]</scope>
    <source>
        <tissue evidence="1">Leaves</tissue>
    </source>
</reference>
<name>A0ABU6VIY9_9FABA</name>
<evidence type="ECO:0000313" key="1">
    <source>
        <dbReference type="EMBL" id="MED6173536.1"/>
    </source>
</evidence>
<comment type="caution">
    <text evidence="1">The sequence shown here is derived from an EMBL/GenBank/DDBJ whole genome shotgun (WGS) entry which is preliminary data.</text>
</comment>
<sequence>MGGTELTSMPLTLRPCQQWGDLKETDSIRCKVHYCYLQRNSAFWTGLGATRQQTLVFDYFSCLCTIVIKTDSPIEPDCPYVTCAVRFDRFTPGLIGLIKFDRFICKSSPYLGSNRLGIQFTDFPVEPIGPV</sequence>
<keyword evidence="2" id="KW-1185">Reference proteome</keyword>
<gene>
    <name evidence="1" type="ORF">PIB30_060329</name>
</gene>
<proteinExistence type="predicted"/>
<protein>
    <submittedName>
        <fullName evidence="1">Uncharacterized protein</fullName>
    </submittedName>
</protein>
<dbReference type="Proteomes" id="UP001341840">
    <property type="component" value="Unassembled WGS sequence"/>
</dbReference>